<protein>
    <submittedName>
        <fullName evidence="9">Putative cryptic C4-dicarboxylate transporter DcuD</fullName>
    </submittedName>
</protein>
<evidence type="ECO:0000256" key="8">
    <source>
        <dbReference type="SAM" id="Phobius"/>
    </source>
</evidence>
<dbReference type="Pfam" id="PF03606">
    <property type="entry name" value="DcuC"/>
    <property type="match status" value="1"/>
</dbReference>
<dbReference type="PATRIC" id="fig|59561.3.peg.894"/>
<evidence type="ECO:0000256" key="5">
    <source>
        <dbReference type="ARBA" id="ARBA00022692"/>
    </source>
</evidence>
<keyword evidence="5 8" id="KW-0812">Transmembrane</keyword>
<keyword evidence="6 8" id="KW-1133">Transmembrane helix</keyword>
<keyword evidence="3" id="KW-0813">Transport</keyword>
<evidence type="ECO:0000256" key="2">
    <source>
        <dbReference type="ARBA" id="ARBA00005275"/>
    </source>
</evidence>
<keyword evidence="7 8" id="KW-0472">Membrane</keyword>
<comment type="caution">
    <text evidence="9">The sequence shown here is derived from an EMBL/GenBank/DDBJ whole genome shotgun (WGS) entry which is preliminary data.</text>
</comment>
<dbReference type="PANTHER" id="PTHR42002:SF2">
    <property type="entry name" value="ANAEROBIC C4-DICARBOXYLATE TRANSPORTER DCUC-RELATED"/>
    <property type="match status" value="1"/>
</dbReference>
<feature type="transmembrane region" description="Helical" evidence="8">
    <location>
        <begin position="25"/>
        <end position="42"/>
    </location>
</feature>
<dbReference type="GO" id="GO:0015556">
    <property type="term" value="F:C4-dicarboxylate transmembrane transporter activity"/>
    <property type="evidence" value="ECO:0007669"/>
    <property type="project" value="InterPro"/>
</dbReference>
<dbReference type="NCBIfam" id="NF037994">
    <property type="entry name" value="DcuC_1"/>
    <property type="match status" value="1"/>
</dbReference>
<feature type="transmembrane region" description="Helical" evidence="8">
    <location>
        <begin position="408"/>
        <end position="428"/>
    </location>
</feature>
<feature type="transmembrane region" description="Helical" evidence="8">
    <location>
        <begin position="269"/>
        <end position="288"/>
    </location>
</feature>
<organism evidence="9 10">
    <name type="scientific">Trueperella bernardiae</name>
    <dbReference type="NCBI Taxonomy" id="59561"/>
    <lineage>
        <taxon>Bacteria</taxon>
        <taxon>Bacillati</taxon>
        <taxon>Actinomycetota</taxon>
        <taxon>Actinomycetes</taxon>
        <taxon>Actinomycetales</taxon>
        <taxon>Actinomycetaceae</taxon>
        <taxon>Trueperella</taxon>
    </lineage>
</organism>
<evidence type="ECO:0000313" key="9">
    <source>
        <dbReference type="EMBL" id="KTF04380.1"/>
    </source>
</evidence>
<evidence type="ECO:0000256" key="3">
    <source>
        <dbReference type="ARBA" id="ARBA00022448"/>
    </source>
</evidence>
<accession>A0A0W1KLE7</accession>
<sequence>MFLIILAILVTIGAGYMLVKGKQPIMVLLLAGLLLIGAAVILDSSAMPLSEDATSGSRWVDIFGVIESVAKSQLAGVGLIIMAAGGFSAYMKKIGATRALVEVAASPMERFHRPYVLLVIAYFLGQSLFMVIPSAAGLALLLLVTLLPILKSAGVRPAAAGAVIASVSALPMGPGTGTAILAAETVGVSPAVYFVKNQLPVAIPTMIAIAVTIYFTQKYVDRREAASAIQVEQEQAAGASAPKWYALLVICPIILLIVFSPLTNDAIELSTVSAFFVVWLAAMVIELIRRREINGVFLDARQFFAGMGNIFTSVVALIIAAQVFAEGLKITGLIDGLIGLAQRGEIGIGVMAIILTLIVGLVTFLTGSGVGAFSAFASLAPKVASDMGGSVATLVTPMQFAGGLFRSMSPISGVVISVAGTVGVSPAAIVKRTALPMAVGIVVMTTLSLIVG</sequence>
<feature type="transmembrane region" description="Helical" evidence="8">
    <location>
        <begin position="199"/>
        <end position="216"/>
    </location>
</feature>
<evidence type="ECO:0000256" key="7">
    <source>
        <dbReference type="ARBA" id="ARBA00023136"/>
    </source>
</evidence>
<dbReference type="RefSeq" id="WP_062613465.1">
    <property type="nucleotide sequence ID" value="NZ_JAWLIG010000054.1"/>
</dbReference>
<dbReference type="EMBL" id="LNIZ01000003">
    <property type="protein sequence ID" value="KTF04380.1"/>
    <property type="molecule type" value="Genomic_DNA"/>
</dbReference>
<reference evidence="9 10" key="1">
    <citation type="submission" date="2015-11" db="EMBL/GenBank/DDBJ databases">
        <title>Draft Genome Sequence of the Type Strain Trueperella bernardiae LCDC 89-0504T, Isolated from Blood Culture.</title>
        <authorList>
            <person name="Bernier A.-M."/>
            <person name="Bernard K."/>
        </authorList>
    </citation>
    <scope>NUCLEOTIDE SEQUENCE [LARGE SCALE GENOMIC DNA]</scope>
    <source>
        <strain evidence="9 10">LCDC 89-0504</strain>
    </source>
</reference>
<name>A0A0W1KLE7_9ACTO</name>
<comment type="subcellular location">
    <subcellularLocation>
        <location evidence="1">Cell membrane</location>
        <topology evidence="1">Multi-pass membrane protein</topology>
    </subcellularLocation>
</comment>
<dbReference type="Proteomes" id="UP000054404">
    <property type="component" value="Unassembled WGS sequence"/>
</dbReference>
<gene>
    <name evidence="9" type="primary">dcuD</name>
    <name evidence="9" type="ORF">AQZ59_00902</name>
</gene>
<feature type="transmembrane region" description="Helical" evidence="8">
    <location>
        <begin position="115"/>
        <end position="147"/>
    </location>
</feature>
<dbReference type="InterPro" id="IPR018385">
    <property type="entry name" value="C4_dicarb_anaerob_car-like"/>
</dbReference>
<feature type="transmembrane region" description="Helical" evidence="8">
    <location>
        <begin position="309"/>
        <end position="328"/>
    </location>
</feature>
<dbReference type="OrthoDB" id="1674075at2"/>
<dbReference type="PANTHER" id="PTHR42002">
    <property type="entry name" value="ANAEROBIC C4-DICARBOXYLATE TRANSPORTER DCUC-RELATED"/>
    <property type="match status" value="1"/>
</dbReference>
<dbReference type="STRING" id="59561.AQZ59_00902"/>
<comment type="similarity">
    <text evidence="2">Belongs to the DcuC/DcuD transporter (TC 2.A.61) family.</text>
</comment>
<feature type="transmembrane region" description="Helical" evidence="8">
    <location>
        <begin position="434"/>
        <end position="451"/>
    </location>
</feature>
<dbReference type="GO" id="GO:0005886">
    <property type="term" value="C:plasma membrane"/>
    <property type="evidence" value="ECO:0007669"/>
    <property type="project" value="UniProtKB-SubCell"/>
</dbReference>
<dbReference type="AlphaFoldDB" id="A0A0W1KLE7"/>
<feature type="transmembrane region" description="Helical" evidence="8">
    <location>
        <begin position="348"/>
        <end position="377"/>
    </location>
</feature>
<evidence type="ECO:0000256" key="6">
    <source>
        <dbReference type="ARBA" id="ARBA00022989"/>
    </source>
</evidence>
<evidence type="ECO:0000313" key="10">
    <source>
        <dbReference type="Proteomes" id="UP000054404"/>
    </source>
</evidence>
<evidence type="ECO:0000256" key="4">
    <source>
        <dbReference type="ARBA" id="ARBA00022475"/>
    </source>
</evidence>
<keyword evidence="4" id="KW-1003">Cell membrane</keyword>
<dbReference type="NCBIfam" id="TIGR00771">
    <property type="entry name" value="DcuC"/>
    <property type="match status" value="1"/>
</dbReference>
<proteinExistence type="inferred from homology"/>
<dbReference type="InterPro" id="IPR004669">
    <property type="entry name" value="C4_dicarb_anaerob_car"/>
</dbReference>
<evidence type="ECO:0000256" key="1">
    <source>
        <dbReference type="ARBA" id="ARBA00004651"/>
    </source>
</evidence>
<feature type="transmembrane region" description="Helical" evidence="8">
    <location>
        <begin position="244"/>
        <end position="263"/>
    </location>
</feature>
<keyword evidence="10" id="KW-1185">Reference proteome</keyword>